<dbReference type="AlphaFoldDB" id="A0A0D2A3D2"/>
<feature type="compositionally biased region" description="Low complexity" evidence="1">
    <location>
        <begin position="266"/>
        <end position="284"/>
    </location>
</feature>
<dbReference type="Proteomes" id="UP000053259">
    <property type="component" value="Unassembled WGS sequence"/>
</dbReference>
<gene>
    <name evidence="2" type="ORF">PV09_07103</name>
</gene>
<feature type="compositionally biased region" description="Basic and acidic residues" evidence="1">
    <location>
        <begin position="397"/>
        <end position="410"/>
    </location>
</feature>
<feature type="compositionally biased region" description="Basic and acidic residues" evidence="1">
    <location>
        <begin position="207"/>
        <end position="217"/>
    </location>
</feature>
<evidence type="ECO:0000313" key="2">
    <source>
        <dbReference type="EMBL" id="KIW01328.1"/>
    </source>
</evidence>
<feature type="region of interest" description="Disordered" evidence="1">
    <location>
        <begin position="80"/>
        <end position="116"/>
    </location>
</feature>
<evidence type="ECO:0000256" key="1">
    <source>
        <dbReference type="SAM" id="MobiDB-lite"/>
    </source>
</evidence>
<dbReference type="STRING" id="253628.A0A0D2A3D2"/>
<feature type="compositionally biased region" description="Polar residues" evidence="1">
    <location>
        <begin position="296"/>
        <end position="307"/>
    </location>
</feature>
<dbReference type="GeneID" id="27315076"/>
<dbReference type="VEuPathDB" id="FungiDB:PV09_07103"/>
<feature type="region of interest" description="Disordered" evidence="1">
    <location>
        <begin position="148"/>
        <end position="427"/>
    </location>
</feature>
<feature type="compositionally biased region" description="Acidic residues" evidence="1">
    <location>
        <begin position="387"/>
        <end position="396"/>
    </location>
</feature>
<keyword evidence="3" id="KW-1185">Reference proteome</keyword>
<dbReference type="EMBL" id="KN847555">
    <property type="protein sequence ID" value="KIW01328.1"/>
    <property type="molecule type" value="Genomic_DNA"/>
</dbReference>
<proteinExistence type="predicted"/>
<reference evidence="2 3" key="1">
    <citation type="submission" date="2015-01" db="EMBL/GenBank/DDBJ databases">
        <title>The Genome Sequence of Ochroconis gallopava CBS43764.</title>
        <authorList>
            <consortium name="The Broad Institute Genomics Platform"/>
            <person name="Cuomo C."/>
            <person name="de Hoog S."/>
            <person name="Gorbushina A."/>
            <person name="Stielow B."/>
            <person name="Teixiera M."/>
            <person name="Abouelleil A."/>
            <person name="Chapman S.B."/>
            <person name="Priest M."/>
            <person name="Young S.K."/>
            <person name="Wortman J."/>
            <person name="Nusbaum C."/>
            <person name="Birren B."/>
        </authorList>
    </citation>
    <scope>NUCLEOTIDE SEQUENCE [LARGE SCALE GENOMIC DNA]</scope>
    <source>
        <strain evidence="2 3">CBS 43764</strain>
    </source>
</reference>
<organism evidence="2 3">
    <name type="scientific">Verruconis gallopava</name>
    <dbReference type="NCBI Taxonomy" id="253628"/>
    <lineage>
        <taxon>Eukaryota</taxon>
        <taxon>Fungi</taxon>
        <taxon>Dikarya</taxon>
        <taxon>Ascomycota</taxon>
        <taxon>Pezizomycotina</taxon>
        <taxon>Dothideomycetes</taxon>
        <taxon>Pleosporomycetidae</taxon>
        <taxon>Venturiales</taxon>
        <taxon>Sympoventuriaceae</taxon>
        <taxon>Verruconis</taxon>
    </lineage>
</organism>
<evidence type="ECO:0000313" key="3">
    <source>
        <dbReference type="Proteomes" id="UP000053259"/>
    </source>
</evidence>
<dbReference type="OrthoDB" id="63113at2759"/>
<dbReference type="RefSeq" id="XP_016211197.1">
    <property type="nucleotide sequence ID" value="XM_016360825.1"/>
</dbReference>
<sequence>MPPWGRPPPGRRERERWERERLLYEDALRFQELDSEDENAVFGNHGVPASVFKQSNRSVSDELFFNDGAFRLSNTSYSDEHLAYGERYESPGEDSEEDGDGGRRPSSSLVRRDSDQLIAQRALDRIDRAKAKGKGSVNLTHEEIEALEKRYARPSSDSPDRARRGSSDKASKGRSPSSNNRAWTRKRNSRRASLIAPSTALAPAKSRTKEPKKKQTVDPDDSYSAGRQMPPGFMTMGPGGVPVYTPVAYYHPPSGRHTASDNARYSPPGSGDSSRSTSASSRRGQPVYEGPPYPSRANSGGRPSSMHQEYEYYPHVYGQYQAYPPPDGRRVASGPPNVAYSNVYRRAPVTASGRGRMHPSGSDLSSQYSDRGPSGLGNEYDPSSATSDDDEDESEDELSRDPTYVDERRRPTASTTAAPVSRARRRR</sequence>
<dbReference type="HOGENOM" id="CLU_053875_0_0_1"/>
<protein>
    <submittedName>
        <fullName evidence="2">Uncharacterized protein</fullName>
    </submittedName>
</protein>
<feature type="compositionally biased region" description="Basic and acidic residues" evidence="1">
    <location>
        <begin position="158"/>
        <end position="171"/>
    </location>
</feature>
<dbReference type="InParanoid" id="A0A0D2A3D2"/>
<feature type="compositionally biased region" description="Basic and acidic residues" evidence="1">
    <location>
        <begin position="80"/>
        <end position="90"/>
    </location>
</feature>
<accession>A0A0D2A3D2</accession>
<name>A0A0D2A3D2_9PEZI</name>